<dbReference type="EMBL" id="LFYT02000001">
    <property type="protein sequence ID" value="PVE44712.1"/>
    <property type="molecule type" value="Genomic_DNA"/>
</dbReference>
<sequence length="63" mass="7215">MKSLVLQEIEMLFSLIVALVVSLVLGVLYFKTLNDIKRDELKDAMDRAQRLKNKRSHKDLVGA</sequence>
<keyword evidence="1" id="KW-1133">Transmembrane helix</keyword>
<evidence type="ECO:0000313" key="2">
    <source>
        <dbReference type="EMBL" id="PVE44712.1"/>
    </source>
</evidence>
<dbReference type="Proteomes" id="UP000037507">
    <property type="component" value="Unassembled WGS sequence"/>
</dbReference>
<name>A0A2T7UJ66_9BURK</name>
<protein>
    <submittedName>
        <fullName evidence="2">Uncharacterized protein</fullName>
    </submittedName>
</protein>
<keyword evidence="1" id="KW-0472">Membrane</keyword>
<organism evidence="2 3">
    <name type="scientific">Limnohabitans planktonicus II-D5</name>
    <dbReference type="NCBI Taxonomy" id="1293045"/>
    <lineage>
        <taxon>Bacteria</taxon>
        <taxon>Pseudomonadati</taxon>
        <taxon>Pseudomonadota</taxon>
        <taxon>Betaproteobacteria</taxon>
        <taxon>Burkholderiales</taxon>
        <taxon>Comamonadaceae</taxon>
        <taxon>Limnohabitans</taxon>
    </lineage>
</organism>
<dbReference type="STRING" id="1293045.H663_10190"/>
<evidence type="ECO:0000256" key="1">
    <source>
        <dbReference type="SAM" id="Phobius"/>
    </source>
</evidence>
<accession>A0A2T7UJ66</accession>
<comment type="caution">
    <text evidence="2">The sequence shown here is derived from an EMBL/GenBank/DDBJ whole genome shotgun (WGS) entry which is preliminary data.</text>
</comment>
<keyword evidence="1" id="KW-0812">Transmembrane</keyword>
<reference evidence="2" key="1">
    <citation type="submission" date="2017-04" db="EMBL/GenBank/DDBJ databases">
        <title>Unexpected and diverse lifestyles within the genus Limnohabitans.</title>
        <authorList>
            <person name="Kasalicky V."/>
            <person name="Mehrshad M."/>
            <person name="Andrei S.-A."/>
            <person name="Salcher M."/>
            <person name="Kratochvilova H."/>
            <person name="Simek K."/>
            <person name="Ghai R."/>
        </authorList>
    </citation>
    <scope>NUCLEOTIDE SEQUENCE [LARGE SCALE GENOMIC DNA]</scope>
    <source>
        <strain evidence="2">II-D5</strain>
    </source>
</reference>
<gene>
    <name evidence="2" type="ORF">H663_001485</name>
</gene>
<dbReference type="AlphaFoldDB" id="A0A2T7UJ66"/>
<proteinExistence type="predicted"/>
<keyword evidence="3" id="KW-1185">Reference proteome</keyword>
<feature type="transmembrane region" description="Helical" evidence="1">
    <location>
        <begin position="12"/>
        <end position="30"/>
    </location>
</feature>
<evidence type="ECO:0000313" key="3">
    <source>
        <dbReference type="Proteomes" id="UP000037507"/>
    </source>
</evidence>